<organism evidence="1 2">
    <name type="scientific">Cohnella soli</name>
    <dbReference type="NCBI Taxonomy" id="425005"/>
    <lineage>
        <taxon>Bacteria</taxon>
        <taxon>Bacillati</taxon>
        <taxon>Bacillota</taxon>
        <taxon>Bacilli</taxon>
        <taxon>Bacillales</taxon>
        <taxon>Paenibacillaceae</taxon>
        <taxon>Cohnella</taxon>
    </lineage>
</organism>
<accession>A0ABW0HRI0</accession>
<protein>
    <recommendedName>
        <fullName evidence="3">Transposase</fullName>
    </recommendedName>
</protein>
<proteinExistence type="predicted"/>
<keyword evidence="2" id="KW-1185">Reference proteome</keyword>
<evidence type="ECO:0008006" key="3">
    <source>
        <dbReference type="Google" id="ProtNLM"/>
    </source>
</evidence>
<dbReference type="EMBL" id="JBHSMI010000012">
    <property type="protein sequence ID" value="MFC5402462.1"/>
    <property type="molecule type" value="Genomic_DNA"/>
</dbReference>
<name>A0ABW0HRI0_9BACL</name>
<sequence>MKSIQLSLFDLVGMMGKESISVYDLYDEFQSLSTHQRSYAGYGGDVRAERTVRDLISQGDYSYRQWSQKELSDQTCRDTLYELIVQLWCVKVNGKVSRDIYQNPRSPKVYTPAIDDNLFSRMPPEVQFLLPKEPVLLVSYMEHAGNEQRGYHVTYYCESKRAWFTTGRLYDYAKKKWCEGRTNKLCGEQFRADLENQWWTRSGFERAKADNRLDPQIAAVWSNYVKFYGRDEALCRLGLPPVSAGYDERHFEECDKYAYGQRKCDQSVHPRAGARRRTAR</sequence>
<reference evidence="2" key="1">
    <citation type="journal article" date="2019" name="Int. J. Syst. Evol. Microbiol.">
        <title>The Global Catalogue of Microorganisms (GCM) 10K type strain sequencing project: providing services to taxonomists for standard genome sequencing and annotation.</title>
        <authorList>
            <consortium name="The Broad Institute Genomics Platform"/>
            <consortium name="The Broad Institute Genome Sequencing Center for Infectious Disease"/>
            <person name="Wu L."/>
            <person name="Ma J."/>
        </authorList>
    </citation>
    <scope>NUCLEOTIDE SEQUENCE [LARGE SCALE GENOMIC DNA]</scope>
    <source>
        <strain evidence="2">CGMCC 1.18575</strain>
    </source>
</reference>
<dbReference type="Proteomes" id="UP001596113">
    <property type="component" value="Unassembled WGS sequence"/>
</dbReference>
<dbReference type="RefSeq" id="WP_378130932.1">
    <property type="nucleotide sequence ID" value="NZ_JBHSMI010000012.1"/>
</dbReference>
<comment type="caution">
    <text evidence="1">The sequence shown here is derived from an EMBL/GenBank/DDBJ whole genome shotgun (WGS) entry which is preliminary data.</text>
</comment>
<gene>
    <name evidence="1" type="ORF">ACFPOF_06895</name>
</gene>
<evidence type="ECO:0000313" key="2">
    <source>
        <dbReference type="Proteomes" id="UP001596113"/>
    </source>
</evidence>
<evidence type="ECO:0000313" key="1">
    <source>
        <dbReference type="EMBL" id="MFC5402462.1"/>
    </source>
</evidence>